<reference evidence="1" key="1">
    <citation type="submission" date="2016-05" db="EMBL/GenBank/DDBJ databases">
        <authorList>
            <person name="Lavstsen T."/>
            <person name="Jespersen J.S."/>
        </authorList>
    </citation>
    <scope>NUCLEOTIDE SEQUENCE</scope>
    <source>
        <tissue evidence="1">Brain</tissue>
    </source>
</reference>
<accession>A0A1A8HI52</accession>
<feature type="non-terminal residue" evidence="1">
    <location>
        <position position="1"/>
    </location>
</feature>
<proteinExistence type="predicted"/>
<organism evidence="1">
    <name type="scientific">Nothobranchius korthausae</name>
    <dbReference type="NCBI Taxonomy" id="1143690"/>
    <lineage>
        <taxon>Eukaryota</taxon>
        <taxon>Metazoa</taxon>
        <taxon>Chordata</taxon>
        <taxon>Craniata</taxon>
        <taxon>Vertebrata</taxon>
        <taxon>Euteleostomi</taxon>
        <taxon>Actinopterygii</taxon>
        <taxon>Neopterygii</taxon>
        <taxon>Teleostei</taxon>
        <taxon>Neoteleostei</taxon>
        <taxon>Acanthomorphata</taxon>
        <taxon>Ovalentaria</taxon>
        <taxon>Atherinomorphae</taxon>
        <taxon>Cyprinodontiformes</taxon>
        <taxon>Nothobranchiidae</taxon>
        <taxon>Nothobranchius</taxon>
    </lineage>
</organism>
<dbReference type="EMBL" id="HAEC01014138">
    <property type="protein sequence ID" value="SBQ82355.1"/>
    <property type="molecule type" value="Transcribed_RNA"/>
</dbReference>
<feature type="non-terminal residue" evidence="1">
    <location>
        <position position="37"/>
    </location>
</feature>
<sequence>VIVSDVISMCRYLPALKHVGEACCRWMCELKPTMGCW</sequence>
<reference evidence="1" key="2">
    <citation type="submission" date="2016-06" db="EMBL/GenBank/DDBJ databases">
        <title>The genome of a short-lived fish provides insights into sex chromosome evolution and the genetic control of aging.</title>
        <authorList>
            <person name="Reichwald K."/>
            <person name="Felder M."/>
            <person name="Petzold A."/>
            <person name="Koch P."/>
            <person name="Groth M."/>
            <person name="Platzer M."/>
        </authorList>
    </citation>
    <scope>NUCLEOTIDE SEQUENCE</scope>
    <source>
        <tissue evidence="1">Brain</tissue>
    </source>
</reference>
<protein>
    <submittedName>
        <fullName evidence="1">Uncharacterized protein</fullName>
    </submittedName>
</protein>
<evidence type="ECO:0000313" key="1">
    <source>
        <dbReference type="EMBL" id="SBQ82355.1"/>
    </source>
</evidence>
<dbReference type="AlphaFoldDB" id="A0A1A8HI52"/>
<gene>
    <name evidence="1" type="primary">Nfu_g_1_019094</name>
</gene>
<name>A0A1A8HI52_9TELE</name>